<dbReference type="EMBL" id="GBXM01077365">
    <property type="protein sequence ID" value="JAH31212.1"/>
    <property type="molecule type" value="Transcribed_RNA"/>
</dbReference>
<protein>
    <submittedName>
        <fullName evidence="2">Uncharacterized protein</fullName>
    </submittedName>
</protein>
<sequence>MGPSFSLKASRRQTYRNCHSTQL</sequence>
<evidence type="ECO:0000256" key="1">
    <source>
        <dbReference type="SAM" id="MobiDB-lite"/>
    </source>
</evidence>
<evidence type="ECO:0000313" key="2">
    <source>
        <dbReference type="EMBL" id="JAH31212.1"/>
    </source>
</evidence>
<reference evidence="2" key="1">
    <citation type="submission" date="2014-11" db="EMBL/GenBank/DDBJ databases">
        <authorList>
            <person name="Amaro Gonzalez C."/>
        </authorList>
    </citation>
    <scope>NUCLEOTIDE SEQUENCE</scope>
</reference>
<feature type="region of interest" description="Disordered" evidence="1">
    <location>
        <begin position="1"/>
        <end position="23"/>
    </location>
</feature>
<organism evidence="2">
    <name type="scientific">Anguilla anguilla</name>
    <name type="common">European freshwater eel</name>
    <name type="synonym">Muraena anguilla</name>
    <dbReference type="NCBI Taxonomy" id="7936"/>
    <lineage>
        <taxon>Eukaryota</taxon>
        <taxon>Metazoa</taxon>
        <taxon>Chordata</taxon>
        <taxon>Craniata</taxon>
        <taxon>Vertebrata</taxon>
        <taxon>Euteleostomi</taxon>
        <taxon>Actinopterygii</taxon>
        <taxon>Neopterygii</taxon>
        <taxon>Teleostei</taxon>
        <taxon>Anguilliformes</taxon>
        <taxon>Anguillidae</taxon>
        <taxon>Anguilla</taxon>
    </lineage>
</organism>
<accession>A0A0E9RQW4</accession>
<name>A0A0E9RQW4_ANGAN</name>
<dbReference type="AlphaFoldDB" id="A0A0E9RQW4"/>
<reference evidence="2" key="2">
    <citation type="journal article" date="2015" name="Fish Shellfish Immunol.">
        <title>Early steps in the European eel (Anguilla anguilla)-Vibrio vulnificus interaction in the gills: Role of the RtxA13 toxin.</title>
        <authorList>
            <person name="Callol A."/>
            <person name="Pajuelo D."/>
            <person name="Ebbesson L."/>
            <person name="Teles M."/>
            <person name="MacKenzie S."/>
            <person name="Amaro C."/>
        </authorList>
    </citation>
    <scope>NUCLEOTIDE SEQUENCE</scope>
</reference>
<proteinExistence type="predicted"/>